<proteinExistence type="predicted"/>
<dbReference type="EMBL" id="FN649745">
    <property type="protein sequence ID" value="CBN76123.1"/>
    <property type="molecule type" value="Genomic_DNA"/>
</dbReference>
<dbReference type="Proteomes" id="UP000002630">
    <property type="component" value="Linkage Group LG20"/>
</dbReference>
<evidence type="ECO:0000313" key="2">
    <source>
        <dbReference type="EMBL" id="CBN76123.1"/>
    </source>
</evidence>
<feature type="compositionally biased region" description="Polar residues" evidence="1">
    <location>
        <begin position="1"/>
        <end position="11"/>
    </location>
</feature>
<protein>
    <submittedName>
        <fullName evidence="2">Uncharacterized protein</fullName>
    </submittedName>
</protein>
<feature type="region of interest" description="Disordered" evidence="1">
    <location>
        <begin position="1"/>
        <end position="78"/>
    </location>
</feature>
<sequence length="134" mass="14769">MGLSLKQQADTVASAETARFEAKEADIKKTSQKAGDAEAPTPDKGKGNSSSSSSSKAKKTKKDPEARARRKELSKVKSTLGRLQRRVDGFWYSKFPFAGASGFRKRVLLGVRPQMTCLKLKACFNRVPGRKEYI</sequence>
<dbReference type="AlphaFoldDB" id="D8LL29"/>
<reference evidence="2 3" key="1">
    <citation type="journal article" date="2010" name="Nature">
        <title>The Ectocarpus genome and the independent evolution of multicellularity in brown algae.</title>
        <authorList>
            <person name="Cock J.M."/>
            <person name="Sterck L."/>
            <person name="Rouze P."/>
            <person name="Scornet D."/>
            <person name="Allen A.E."/>
            <person name="Amoutzias G."/>
            <person name="Anthouard V."/>
            <person name="Artiguenave F."/>
            <person name="Aury J.M."/>
            <person name="Badger J.H."/>
            <person name="Beszteri B."/>
            <person name="Billiau K."/>
            <person name="Bonnet E."/>
            <person name="Bothwell J.H."/>
            <person name="Bowler C."/>
            <person name="Boyen C."/>
            <person name="Brownlee C."/>
            <person name="Carrano C.J."/>
            <person name="Charrier B."/>
            <person name="Cho G.Y."/>
            <person name="Coelho S.M."/>
            <person name="Collen J."/>
            <person name="Corre E."/>
            <person name="Da Silva C."/>
            <person name="Delage L."/>
            <person name="Delaroque N."/>
            <person name="Dittami S.M."/>
            <person name="Doulbeau S."/>
            <person name="Elias M."/>
            <person name="Farnham G."/>
            <person name="Gachon C.M."/>
            <person name="Gschloessl B."/>
            <person name="Heesch S."/>
            <person name="Jabbari K."/>
            <person name="Jubin C."/>
            <person name="Kawai H."/>
            <person name="Kimura K."/>
            <person name="Kloareg B."/>
            <person name="Kupper F.C."/>
            <person name="Lang D."/>
            <person name="Le Bail A."/>
            <person name="Leblanc C."/>
            <person name="Lerouge P."/>
            <person name="Lohr M."/>
            <person name="Lopez P.J."/>
            <person name="Martens C."/>
            <person name="Maumus F."/>
            <person name="Michel G."/>
            <person name="Miranda-Saavedra D."/>
            <person name="Morales J."/>
            <person name="Moreau H."/>
            <person name="Motomura T."/>
            <person name="Nagasato C."/>
            <person name="Napoli C.A."/>
            <person name="Nelson D.R."/>
            <person name="Nyvall-Collen P."/>
            <person name="Peters A.F."/>
            <person name="Pommier C."/>
            <person name="Potin P."/>
            <person name="Poulain J."/>
            <person name="Quesneville H."/>
            <person name="Read B."/>
            <person name="Rensing S.A."/>
            <person name="Ritter A."/>
            <person name="Rousvoal S."/>
            <person name="Samanta M."/>
            <person name="Samson G."/>
            <person name="Schroeder D.C."/>
            <person name="Segurens B."/>
            <person name="Strittmatter M."/>
            <person name="Tonon T."/>
            <person name="Tregear J.W."/>
            <person name="Valentin K."/>
            <person name="von Dassow P."/>
            <person name="Yamagishi T."/>
            <person name="Van de Peer Y."/>
            <person name="Wincker P."/>
        </authorList>
    </citation>
    <scope>NUCLEOTIDE SEQUENCE [LARGE SCALE GENOMIC DNA]</scope>
    <source>
        <strain evidence="3">Ec32 / CCAP1310/4</strain>
    </source>
</reference>
<keyword evidence="3" id="KW-1185">Reference proteome</keyword>
<dbReference type="InParanoid" id="D8LL29"/>
<name>D8LL29_ECTSI</name>
<feature type="compositionally biased region" description="Basic and acidic residues" evidence="1">
    <location>
        <begin position="62"/>
        <end position="75"/>
    </location>
</feature>
<accession>D8LL29</accession>
<organism evidence="2 3">
    <name type="scientific">Ectocarpus siliculosus</name>
    <name type="common">Brown alga</name>
    <name type="synonym">Conferva siliculosa</name>
    <dbReference type="NCBI Taxonomy" id="2880"/>
    <lineage>
        <taxon>Eukaryota</taxon>
        <taxon>Sar</taxon>
        <taxon>Stramenopiles</taxon>
        <taxon>Ochrophyta</taxon>
        <taxon>PX clade</taxon>
        <taxon>Phaeophyceae</taxon>
        <taxon>Ectocarpales</taxon>
        <taxon>Ectocarpaceae</taxon>
        <taxon>Ectocarpus</taxon>
    </lineage>
</organism>
<feature type="compositionally biased region" description="Basic and acidic residues" evidence="1">
    <location>
        <begin position="18"/>
        <end position="29"/>
    </location>
</feature>
<evidence type="ECO:0000256" key="1">
    <source>
        <dbReference type="SAM" id="MobiDB-lite"/>
    </source>
</evidence>
<dbReference type="EMBL" id="FN648503">
    <property type="protein sequence ID" value="CBN76123.1"/>
    <property type="molecule type" value="Genomic_DNA"/>
</dbReference>
<evidence type="ECO:0000313" key="3">
    <source>
        <dbReference type="Proteomes" id="UP000002630"/>
    </source>
</evidence>
<gene>
    <name evidence="2" type="ORF">Esi_0314_0031</name>
</gene>